<protein>
    <submittedName>
        <fullName evidence="10">ABC transporter permease</fullName>
    </submittedName>
</protein>
<keyword evidence="3 7" id="KW-0812">Transmembrane</keyword>
<sequence length="412" mass="44855">MELRPIFSALLRNKTAPLLVALQVAISLAILANALFIVQTRLASAQRPSGIDDEAAVVYFQVRPLDKRTHNEAIEQQRRELAALKALPGVRSVAWTTQMPMSTSGSSGSVRTSLAQTRATADPAIYSAPSDLVATLGLKLTEGRDFKEDEAVEMDPENDSWIDKFPKVAIVTRSLAELMFPGETSFLGKRFYQGLGVGSELRIVGVVEHLQTTQAQPGAAGDYSIVIPWRLSNPSSRYALRVDPGQGDRVLAAGEEALRKVNARPVRVSQRTVTEDRYNRYRNERAMAWMLVAVSVLLLLVTVSGIVGMTALRVAQRRKQIGVRRALGARWRDIVRYFVTENLFITSGGIAAGLVLAIGLNQLLMRNLEMGRLPLGYLAFGAAALWLLGIAAVWGPASRAANTPPAIATRTA</sequence>
<comment type="similarity">
    <text evidence="6">Belongs to the ABC-4 integral membrane protein family.</text>
</comment>
<evidence type="ECO:0000256" key="2">
    <source>
        <dbReference type="ARBA" id="ARBA00022475"/>
    </source>
</evidence>
<name>A0A931H4Y7_9BURK</name>
<evidence type="ECO:0000256" key="5">
    <source>
        <dbReference type="ARBA" id="ARBA00023136"/>
    </source>
</evidence>
<feature type="domain" description="ABC3 transporter permease C-terminal" evidence="8">
    <location>
        <begin position="293"/>
        <end position="405"/>
    </location>
</feature>
<dbReference type="Pfam" id="PF12704">
    <property type="entry name" value="MacB_PCD"/>
    <property type="match status" value="1"/>
</dbReference>
<dbReference type="RefSeq" id="WP_196986484.1">
    <property type="nucleotide sequence ID" value="NZ_JADWYS010000001.1"/>
</dbReference>
<dbReference type="InterPro" id="IPR003838">
    <property type="entry name" value="ABC3_permease_C"/>
</dbReference>
<dbReference type="EMBL" id="JADWYS010000001">
    <property type="protein sequence ID" value="MBG9388633.1"/>
    <property type="molecule type" value="Genomic_DNA"/>
</dbReference>
<evidence type="ECO:0000313" key="10">
    <source>
        <dbReference type="EMBL" id="MBG9388633.1"/>
    </source>
</evidence>
<keyword evidence="2" id="KW-1003">Cell membrane</keyword>
<evidence type="ECO:0000256" key="4">
    <source>
        <dbReference type="ARBA" id="ARBA00022989"/>
    </source>
</evidence>
<evidence type="ECO:0000256" key="7">
    <source>
        <dbReference type="SAM" id="Phobius"/>
    </source>
</evidence>
<evidence type="ECO:0000259" key="8">
    <source>
        <dbReference type="Pfam" id="PF02687"/>
    </source>
</evidence>
<keyword evidence="5 7" id="KW-0472">Membrane</keyword>
<feature type="transmembrane region" description="Helical" evidence="7">
    <location>
        <begin position="375"/>
        <end position="395"/>
    </location>
</feature>
<evidence type="ECO:0000313" key="11">
    <source>
        <dbReference type="Proteomes" id="UP000651050"/>
    </source>
</evidence>
<dbReference type="InterPro" id="IPR025857">
    <property type="entry name" value="MacB_PCD"/>
</dbReference>
<evidence type="ECO:0000256" key="1">
    <source>
        <dbReference type="ARBA" id="ARBA00004651"/>
    </source>
</evidence>
<evidence type="ECO:0000256" key="6">
    <source>
        <dbReference type="ARBA" id="ARBA00038076"/>
    </source>
</evidence>
<evidence type="ECO:0000256" key="3">
    <source>
        <dbReference type="ARBA" id="ARBA00022692"/>
    </source>
</evidence>
<keyword evidence="11" id="KW-1185">Reference proteome</keyword>
<comment type="caution">
    <text evidence="10">The sequence shown here is derived from an EMBL/GenBank/DDBJ whole genome shotgun (WGS) entry which is preliminary data.</text>
</comment>
<feature type="transmembrane region" description="Helical" evidence="7">
    <location>
        <begin position="343"/>
        <end position="363"/>
    </location>
</feature>
<keyword evidence="4 7" id="KW-1133">Transmembrane helix</keyword>
<dbReference type="GO" id="GO:0022857">
    <property type="term" value="F:transmembrane transporter activity"/>
    <property type="evidence" value="ECO:0007669"/>
    <property type="project" value="TreeGrafter"/>
</dbReference>
<feature type="transmembrane region" description="Helical" evidence="7">
    <location>
        <begin position="287"/>
        <end position="312"/>
    </location>
</feature>
<feature type="transmembrane region" description="Helical" evidence="7">
    <location>
        <begin position="20"/>
        <end position="38"/>
    </location>
</feature>
<proteinExistence type="inferred from homology"/>
<organism evidence="10 11">
    <name type="scientific">Caenimonas aquaedulcis</name>
    <dbReference type="NCBI Taxonomy" id="2793270"/>
    <lineage>
        <taxon>Bacteria</taxon>
        <taxon>Pseudomonadati</taxon>
        <taxon>Pseudomonadota</taxon>
        <taxon>Betaproteobacteria</taxon>
        <taxon>Burkholderiales</taxon>
        <taxon>Comamonadaceae</taxon>
        <taxon>Caenimonas</taxon>
    </lineage>
</organism>
<dbReference type="PANTHER" id="PTHR30572:SF4">
    <property type="entry name" value="ABC TRANSPORTER PERMEASE YTRF"/>
    <property type="match status" value="1"/>
</dbReference>
<accession>A0A931H4Y7</accession>
<dbReference type="Pfam" id="PF02687">
    <property type="entry name" value="FtsX"/>
    <property type="match status" value="1"/>
</dbReference>
<dbReference type="PANTHER" id="PTHR30572">
    <property type="entry name" value="MEMBRANE COMPONENT OF TRANSPORTER-RELATED"/>
    <property type="match status" value="1"/>
</dbReference>
<dbReference type="Proteomes" id="UP000651050">
    <property type="component" value="Unassembled WGS sequence"/>
</dbReference>
<gene>
    <name evidence="10" type="ORF">I5803_11430</name>
</gene>
<reference evidence="10" key="1">
    <citation type="submission" date="2020-11" db="EMBL/GenBank/DDBJ databases">
        <title>Bacterial whole genome sequence for Caenimonas sp. DR4.4.</title>
        <authorList>
            <person name="Le V."/>
            <person name="Ko S.-R."/>
            <person name="Ahn C.-Y."/>
            <person name="Oh H.-M."/>
        </authorList>
    </citation>
    <scope>NUCLEOTIDE SEQUENCE</scope>
    <source>
        <strain evidence="10">DR4.4</strain>
    </source>
</reference>
<comment type="subcellular location">
    <subcellularLocation>
        <location evidence="1">Cell membrane</location>
        <topology evidence="1">Multi-pass membrane protein</topology>
    </subcellularLocation>
</comment>
<evidence type="ECO:0000259" key="9">
    <source>
        <dbReference type="Pfam" id="PF12704"/>
    </source>
</evidence>
<dbReference type="GO" id="GO:0005886">
    <property type="term" value="C:plasma membrane"/>
    <property type="evidence" value="ECO:0007669"/>
    <property type="project" value="UniProtKB-SubCell"/>
</dbReference>
<dbReference type="AlphaFoldDB" id="A0A931H4Y7"/>
<feature type="domain" description="MacB-like periplasmic core" evidence="9">
    <location>
        <begin position="25"/>
        <end position="245"/>
    </location>
</feature>
<dbReference type="InterPro" id="IPR050250">
    <property type="entry name" value="Macrolide_Exporter_MacB"/>
</dbReference>